<keyword evidence="2" id="KW-1185">Reference proteome</keyword>
<dbReference type="EMBL" id="CM047736">
    <property type="protein sequence ID" value="KAJ0053833.1"/>
    <property type="molecule type" value="Genomic_DNA"/>
</dbReference>
<proteinExistence type="predicted"/>
<gene>
    <name evidence="1" type="ORF">Pint_00263</name>
</gene>
<reference evidence="2" key="1">
    <citation type="journal article" date="2023" name="G3 (Bethesda)">
        <title>Genome assembly and association tests identify interacting loci associated with vigor, precocity, and sex in interspecific pistachio rootstocks.</title>
        <authorList>
            <person name="Palmer W."/>
            <person name="Jacygrad E."/>
            <person name="Sagayaradj S."/>
            <person name="Cavanaugh K."/>
            <person name="Han R."/>
            <person name="Bertier L."/>
            <person name="Beede B."/>
            <person name="Kafkas S."/>
            <person name="Golino D."/>
            <person name="Preece J."/>
            <person name="Michelmore R."/>
        </authorList>
    </citation>
    <scope>NUCLEOTIDE SEQUENCE [LARGE SCALE GENOMIC DNA]</scope>
</reference>
<accession>A0ACC0ZNW3</accession>
<evidence type="ECO:0000313" key="1">
    <source>
        <dbReference type="EMBL" id="KAJ0053833.1"/>
    </source>
</evidence>
<dbReference type="Proteomes" id="UP001163603">
    <property type="component" value="Chromosome 1"/>
</dbReference>
<sequence>MDAATTVLISYTSVMAPPYCSNTLSCCAAVNPIISERRVTKPSFFQCWGSFLYINHERWGCRKIHSAPPLTVINVEEMRKTRAKEEKARFQWIEIGPNITEEQKQAISKLPPKMTKRCRALMKQIICLSPEKGSLADLLAAWVRNTKPRRADWLVVLKELKLKEHPLYLQVAELAVLEESFEANIRDYTKIIHGYGKQNQLQAAENILLVMKRRDFICDQVTLTTMVHMYSKAGNLKLAEETFEEIKLLGEPLDKRSYGSMIMAYVRAGMHDQAEVLLREMDTQDIYAGSEVYKALLRAYSLLGDSKGAQRVFDAIQFAGITPDARMCGLLINAYQIAGQSEKAYVSFENMRKAGFEPSDKCVALVLAAYEKENNLNRALQFLMDLESDGIIVGKEASSVLAGWFKRLGVVEQVEHVLREYAFREATCKIPAS</sequence>
<evidence type="ECO:0000313" key="2">
    <source>
        <dbReference type="Proteomes" id="UP001163603"/>
    </source>
</evidence>
<protein>
    <submittedName>
        <fullName evidence="1">Uncharacterized protein</fullName>
    </submittedName>
</protein>
<comment type="caution">
    <text evidence="1">The sequence shown here is derived from an EMBL/GenBank/DDBJ whole genome shotgun (WGS) entry which is preliminary data.</text>
</comment>
<organism evidence="1 2">
    <name type="scientific">Pistacia integerrima</name>
    <dbReference type="NCBI Taxonomy" id="434235"/>
    <lineage>
        <taxon>Eukaryota</taxon>
        <taxon>Viridiplantae</taxon>
        <taxon>Streptophyta</taxon>
        <taxon>Embryophyta</taxon>
        <taxon>Tracheophyta</taxon>
        <taxon>Spermatophyta</taxon>
        <taxon>Magnoliopsida</taxon>
        <taxon>eudicotyledons</taxon>
        <taxon>Gunneridae</taxon>
        <taxon>Pentapetalae</taxon>
        <taxon>rosids</taxon>
        <taxon>malvids</taxon>
        <taxon>Sapindales</taxon>
        <taxon>Anacardiaceae</taxon>
        <taxon>Pistacia</taxon>
    </lineage>
</organism>
<name>A0ACC0ZNW3_9ROSI</name>